<name>C7FEV9_BRECS</name>
<dbReference type="InterPro" id="IPR039428">
    <property type="entry name" value="NUOK/Mnh_C1-like"/>
</dbReference>
<dbReference type="EMBL" id="GQ354525">
    <property type="protein sequence ID" value="ACU32816.1"/>
    <property type="molecule type" value="Genomic_DNA"/>
</dbReference>
<evidence type="ECO:0000256" key="4">
    <source>
        <dbReference type="ARBA" id="ARBA00023136"/>
    </source>
</evidence>
<proteinExistence type="predicted"/>
<evidence type="ECO:0000256" key="3">
    <source>
        <dbReference type="ARBA" id="ARBA00022989"/>
    </source>
</evidence>
<keyword evidence="3 5" id="KW-1133">Transmembrane helix</keyword>
<comment type="subcellular location">
    <subcellularLocation>
        <location evidence="1">Membrane</location>
        <topology evidence="1">Multi-pass membrane protein</topology>
    </subcellularLocation>
</comment>
<dbReference type="RefSeq" id="YP_003127033.1">
    <property type="nucleotide sequence ID" value="NC_013145.2"/>
</dbReference>
<evidence type="ECO:0000256" key="1">
    <source>
        <dbReference type="ARBA" id="ARBA00004141"/>
    </source>
</evidence>
<dbReference type="GO" id="GO:0016020">
    <property type="term" value="C:membrane"/>
    <property type="evidence" value="ECO:0007669"/>
    <property type="project" value="UniProtKB-SubCell"/>
</dbReference>
<protein>
    <submittedName>
        <fullName evidence="6">Nad4Lp</fullName>
    </submittedName>
</protein>
<feature type="transmembrane region" description="Helical" evidence="5">
    <location>
        <begin position="12"/>
        <end position="35"/>
    </location>
</feature>
<evidence type="ECO:0000256" key="5">
    <source>
        <dbReference type="SAM" id="Phobius"/>
    </source>
</evidence>
<keyword evidence="2 5" id="KW-0812">Transmembrane</keyword>
<keyword evidence="4 5" id="KW-0472">Membrane</keyword>
<evidence type="ECO:0000256" key="2">
    <source>
        <dbReference type="ARBA" id="ARBA00022692"/>
    </source>
</evidence>
<evidence type="ECO:0000313" key="6">
    <source>
        <dbReference type="EMBL" id="ACU32816.1"/>
    </source>
</evidence>
<accession>C7FEV9</accession>
<dbReference type="Pfam" id="PF00420">
    <property type="entry name" value="Oxidored_q2"/>
    <property type="match status" value="1"/>
</dbReference>
<gene>
    <name evidence="6" type="primary">nad4L</name>
</gene>
<keyword evidence="6" id="KW-0496">Mitochondrion</keyword>
<sequence length="83" mass="9149">MEIILLILGSIGLNIIDIYIMLEILIMGCTINSIWISNINNDMVGLLYSLIQIIISGIESAIGLSILVSFNRLRGSDDILRSL</sequence>
<dbReference type="AlphaFoldDB" id="C7FEV9"/>
<organism evidence="6">
    <name type="scientific">Brettanomyces custersianus</name>
    <name type="common">Yeast</name>
    <dbReference type="NCBI Taxonomy" id="13368"/>
    <lineage>
        <taxon>Eukaryota</taxon>
        <taxon>Fungi</taxon>
        <taxon>Dikarya</taxon>
        <taxon>Ascomycota</taxon>
        <taxon>Saccharomycotina</taxon>
        <taxon>Pichiomycetes</taxon>
        <taxon>Pichiales</taxon>
        <taxon>Pichiaceae</taxon>
        <taxon>Brettanomyces</taxon>
    </lineage>
</organism>
<feature type="transmembrane region" description="Helical" evidence="5">
    <location>
        <begin position="47"/>
        <end position="70"/>
    </location>
</feature>
<reference evidence="6" key="1">
    <citation type="journal article" date="2010" name="FEMS Yeast Res.">
        <title>Mitochondrial genome from the facultative anaerobe and petite-positive yeast Dekkera bruxellensis contains the NADH dehydrogenase subunit genes.</title>
        <authorList>
            <person name="Prochazka E."/>
            <person name="Polakova S."/>
            <person name="Piskur J."/>
            <person name="Sulo P."/>
        </authorList>
    </citation>
    <scope>NUCLEOTIDE SEQUENCE</scope>
    <source>
        <strain evidence="6">CBS 4805</strain>
    </source>
</reference>
<dbReference type="GeneID" id="8363685"/>
<dbReference type="Gene3D" id="1.10.287.3510">
    <property type="match status" value="1"/>
</dbReference>
<geneLocation type="mitochondrion" evidence="6"/>